<feature type="transmembrane region" description="Helical" evidence="11">
    <location>
        <begin position="164"/>
        <end position="183"/>
    </location>
</feature>
<evidence type="ECO:0000313" key="13">
    <source>
        <dbReference type="Proteomes" id="UP001170379"/>
    </source>
</evidence>
<keyword evidence="7 11" id="KW-0915">Sodium</keyword>
<organism evidence="12 13">
    <name type="scientific">Gulosibacter molinativorax</name>
    <dbReference type="NCBI Taxonomy" id="256821"/>
    <lineage>
        <taxon>Bacteria</taxon>
        <taxon>Bacillati</taxon>
        <taxon>Actinomycetota</taxon>
        <taxon>Actinomycetes</taxon>
        <taxon>Micrococcales</taxon>
        <taxon>Microbacteriaceae</taxon>
        <taxon>Gulosibacter</taxon>
    </lineage>
</organism>
<evidence type="ECO:0000256" key="8">
    <source>
        <dbReference type="ARBA" id="ARBA00023065"/>
    </source>
</evidence>
<dbReference type="HAMAP" id="MF_01844">
    <property type="entry name" value="NhaA"/>
    <property type="match status" value="1"/>
</dbReference>
<sequence>MLPKHRPDDTFSLRERLNSRKVGGTLLLVSAVIAMIFANTPLAGFYNFIKDFDLSIPAIGIDHMTVAHWASDGILAIFFFVVGIELKREFVTGQLRDPRKASLPIAAAVGGMAVPAIVYAIVVSTSGMDALEGWAIPVATDIAFALGLLAVFGKGLPSPFRAFLLTLAVMDDLLGIVVIAIFYTASLSLWWLAASLVTIAVYALCVNRGWNARWLLIPLGILAWYFMLRSGVHATIAGVLLGLTVPALPRAGDKISLAEDMEHDWNALSQGVALPIFAFFAAGVPFAAGDGTFFDALSHPVFLGVFLGLFIGKPLGILLTVALLYKSPYFRLDSSLNLKDIAALGGLAGIGFTVSLLIGELAFRGNEAMLDYAHLGVILGSLAAAFVAIFTLRLRERAHHAEKLPEGKVAMP</sequence>
<dbReference type="Pfam" id="PF06965">
    <property type="entry name" value="Na_H_antiport_1"/>
    <property type="match status" value="1"/>
</dbReference>
<reference evidence="12" key="2">
    <citation type="journal article" date="2022" name="Sci. Rep.">
        <title>In silico prediction of the enzymes involved in the degradation of the herbicide molinate by Gulosibacter molinativorax ON4T.</title>
        <authorList>
            <person name="Lopes A.R."/>
            <person name="Bunin E."/>
            <person name="Viana A.T."/>
            <person name="Froufe H."/>
            <person name="Munoz-Merida A."/>
            <person name="Pinho D."/>
            <person name="Figueiredo J."/>
            <person name="Barroso C."/>
            <person name="Vaz-Moreira I."/>
            <person name="Bellanger X."/>
            <person name="Egas C."/>
            <person name="Nunes O.C."/>
        </authorList>
    </citation>
    <scope>NUCLEOTIDE SEQUENCE</scope>
    <source>
        <strain evidence="12">ON4</strain>
    </source>
</reference>
<dbReference type="InterPro" id="IPR023171">
    <property type="entry name" value="Na/H_antiporter_dom_sf"/>
</dbReference>
<feature type="transmembrane region" description="Helical" evidence="11">
    <location>
        <begin position="21"/>
        <end position="46"/>
    </location>
</feature>
<reference evidence="12" key="1">
    <citation type="submission" date="2018-03" db="EMBL/GenBank/DDBJ databases">
        <authorList>
            <person name="Nunes O.C."/>
            <person name="Lopes A.R."/>
            <person name="Froufe H."/>
            <person name="Munoz-Merida A."/>
            <person name="Barroso C."/>
            <person name="Egas C."/>
        </authorList>
    </citation>
    <scope>NUCLEOTIDE SEQUENCE</scope>
    <source>
        <strain evidence="12">ON4</strain>
    </source>
</reference>
<name>A0ABT7CBX7_9MICO</name>
<keyword evidence="9 11" id="KW-0472">Membrane</keyword>
<keyword evidence="8 11" id="KW-0406">Ion transport</keyword>
<feature type="transmembrane region" description="Helical" evidence="11">
    <location>
        <begin position="66"/>
        <end position="84"/>
    </location>
</feature>
<dbReference type="EMBL" id="PXVD01000023">
    <property type="protein sequence ID" value="MDJ1372299.1"/>
    <property type="molecule type" value="Genomic_DNA"/>
</dbReference>
<evidence type="ECO:0000256" key="1">
    <source>
        <dbReference type="ARBA" id="ARBA00004429"/>
    </source>
</evidence>
<comment type="catalytic activity">
    <reaction evidence="11">
        <text>Na(+)(in) + 2 H(+)(out) = Na(+)(out) + 2 H(+)(in)</text>
        <dbReference type="Rhea" id="RHEA:29251"/>
        <dbReference type="ChEBI" id="CHEBI:15378"/>
        <dbReference type="ChEBI" id="CHEBI:29101"/>
    </reaction>
</comment>
<comment type="similarity">
    <text evidence="11">Belongs to the NhaA Na(+)/H(+) (TC 2.A.33) antiporter family.</text>
</comment>
<keyword evidence="13" id="KW-1185">Reference proteome</keyword>
<feature type="transmembrane region" description="Helical" evidence="11">
    <location>
        <begin position="272"/>
        <end position="289"/>
    </location>
</feature>
<keyword evidence="4 11" id="KW-1003">Cell membrane</keyword>
<keyword evidence="3 11" id="KW-0050">Antiport</keyword>
<keyword evidence="5 11" id="KW-0812">Transmembrane</keyword>
<feature type="transmembrane region" description="Helical" evidence="11">
    <location>
        <begin position="134"/>
        <end position="152"/>
    </location>
</feature>
<dbReference type="Proteomes" id="UP001170379">
    <property type="component" value="Unassembled WGS sequence"/>
</dbReference>
<dbReference type="NCBIfam" id="TIGR00773">
    <property type="entry name" value="NhaA"/>
    <property type="match status" value="1"/>
</dbReference>
<evidence type="ECO:0000256" key="10">
    <source>
        <dbReference type="ARBA" id="ARBA00023201"/>
    </source>
</evidence>
<feature type="transmembrane region" description="Helical" evidence="11">
    <location>
        <begin position="234"/>
        <end position="251"/>
    </location>
</feature>
<dbReference type="Gene3D" id="1.20.1530.10">
    <property type="entry name" value="Na+/H+ antiporter like domain"/>
    <property type="match status" value="1"/>
</dbReference>
<keyword evidence="2 11" id="KW-0813">Transport</keyword>
<comment type="caution">
    <text evidence="12">The sequence shown here is derived from an EMBL/GenBank/DDBJ whole genome shotgun (WGS) entry which is preliminary data.</text>
</comment>
<dbReference type="PANTHER" id="PTHR30341">
    <property type="entry name" value="SODIUM ION/PROTON ANTIPORTER NHAA-RELATED"/>
    <property type="match status" value="1"/>
</dbReference>
<keyword evidence="10 11" id="KW-0739">Sodium transport</keyword>
<evidence type="ECO:0000256" key="9">
    <source>
        <dbReference type="ARBA" id="ARBA00023136"/>
    </source>
</evidence>
<feature type="transmembrane region" description="Helical" evidence="11">
    <location>
        <begin position="189"/>
        <end position="205"/>
    </location>
</feature>
<proteinExistence type="inferred from homology"/>
<evidence type="ECO:0000256" key="4">
    <source>
        <dbReference type="ARBA" id="ARBA00022475"/>
    </source>
</evidence>
<evidence type="ECO:0000256" key="7">
    <source>
        <dbReference type="ARBA" id="ARBA00023053"/>
    </source>
</evidence>
<dbReference type="InterPro" id="IPR004670">
    <property type="entry name" value="NhaA"/>
</dbReference>
<feature type="transmembrane region" description="Helical" evidence="11">
    <location>
        <begin position="375"/>
        <end position="394"/>
    </location>
</feature>
<evidence type="ECO:0000256" key="11">
    <source>
        <dbReference type="HAMAP-Rule" id="MF_01844"/>
    </source>
</evidence>
<comment type="function">
    <text evidence="11">Na(+)/H(+) antiporter that extrudes sodium in exchange for external protons.</text>
</comment>
<accession>A0ABT7CBX7</accession>
<feature type="transmembrane region" description="Helical" evidence="11">
    <location>
        <begin position="301"/>
        <end position="325"/>
    </location>
</feature>
<keyword evidence="6 11" id="KW-1133">Transmembrane helix</keyword>
<feature type="transmembrane region" description="Helical" evidence="11">
    <location>
        <begin position="212"/>
        <end position="228"/>
    </location>
</feature>
<evidence type="ECO:0000256" key="6">
    <source>
        <dbReference type="ARBA" id="ARBA00022989"/>
    </source>
</evidence>
<evidence type="ECO:0000313" key="12">
    <source>
        <dbReference type="EMBL" id="MDJ1372299.1"/>
    </source>
</evidence>
<protein>
    <recommendedName>
        <fullName evidence="11">Na(+)/H(+) antiporter NhaA</fullName>
    </recommendedName>
    <alternativeName>
        <fullName evidence="11">Sodium/proton antiporter NhaA</fullName>
    </alternativeName>
</protein>
<evidence type="ECO:0000256" key="2">
    <source>
        <dbReference type="ARBA" id="ARBA00022448"/>
    </source>
</evidence>
<feature type="transmembrane region" description="Helical" evidence="11">
    <location>
        <begin position="105"/>
        <end position="122"/>
    </location>
</feature>
<feature type="transmembrane region" description="Helical" evidence="11">
    <location>
        <begin position="341"/>
        <end position="363"/>
    </location>
</feature>
<comment type="subcellular location">
    <subcellularLocation>
        <location evidence="1">Cell inner membrane</location>
        <topology evidence="1">Multi-pass membrane protein</topology>
    </subcellularLocation>
    <subcellularLocation>
        <location evidence="11">Cell membrane</location>
        <topology evidence="11">Multi-pass membrane protein</topology>
    </subcellularLocation>
</comment>
<evidence type="ECO:0000256" key="3">
    <source>
        <dbReference type="ARBA" id="ARBA00022449"/>
    </source>
</evidence>
<evidence type="ECO:0000256" key="5">
    <source>
        <dbReference type="ARBA" id="ARBA00022692"/>
    </source>
</evidence>
<gene>
    <name evidence="11 12" type="primary">nhaA</name>
    <name evidence="12" type="ORF">C7K25_13130</name>
</gene>
<dbReference type="PANTHER" id="PTHR30341:SF0">
    <property type="entry name" value="NA(+)_H(+) ANTIPORTER NHAA"/>
    <property type="match status" value="1"/>
</dbReference>